<keyword evidence="3" id="KW-1185">Reference proteome</keyword>
<name>A0A0E0FCW4_9ORYZ</name>
<dbReference type="AlphaFoldDB" id="A0A0E0FCW4"/>
<evidence type="ECO:0000256" key="1">
    <source>
        <dbReference type="SAM" id="MobiDB-lite"/>
    </source>
</evidence>
<reference evidence="2" key="2">
    <citation type="submission" date="2018-05" db="EMBL/GenBank/DDBJ databases">
        <title>OmerRS3 (Oryza meridionalis Reference Sequence Version 3).</title>
        <authorList>
            <person name="Zhang J."/>
            <person name="Kudrna D."/>
            <person name="Lee S."/>
            <person name="Talag J."/>
            <person name="Welchert J."/>
            <person name="Wing R.A."/>
        </authorList>
    </citation>
    <scope>NUCLEOTIDE SEQUENCE [LARGE SCALE GENOMIC DNA]</scope>
    <source>
        <strain evidence="2">cv. OR44</strain>
    </source>
</reference>
<dbReference type="HOGENOM" id="CLU_1301423_0_0_1"/>
<sequence>MELYLRLRAELPIVRALHAAARSGRVARGEKKGASGDAIDLQEDQGQPRRGNPRSPSPTLTNDFPREPAHWEGIQGVRRIAQEGIGCRDFIPFHMIFRLAMGEYCSSSGTILMTCMHPFVSAMRLKIEKCLLSFEQIVVLKYHGSFSENITRLGRTKVRSCVAHVKESWVQCWNAITSTVLKCTLTQPQARNTTADNENTKEPKSTEYPLRM</sequence>
<dbReference type="Gramene" id="OMERI12G10460.3">
    <property type="protein sequence ID" value="OMERI12G10460.3"/>
    <property type="gene ID" value="OMERI12G10460"/>
</dbReference>
<organism evidence="2">
    <name type="scientific">Oryza meridionalis</name>
    <dbReference type="NCBI Taxonomy" id="40149"/>
    <lineage>
        <taxon>Eukaryota</taxon>
        <taxon>Viridiplantae</taxon>
        <taxon>Streptophyta</taxon>
        <taxon>Embryophyta</taxon>
        <taxon>Tracheophyta</taxon>
        <taxon>Spermatophyta</taxon>
        <taxon>Magnoliopsida</taxon>
        <taxon>Liliopsida</taxon>
        <taxon>Poales</taxon>
        <taxon>Poaceae</taxon>
        <taxon>BOP clade</taxon>
        <taxon>Oryzoideae</taxon>
        <taxon>Oryzeae</taxon>
        <taxon>Oryzinae</taxon>
        <taxon>Oryza</taxon>
    </lineage>
</organism>
<feature type="region of interest" description="Disordered" evidence="1">
    <location>
        <begin position="191"/>
        <end position="212"/>
    </location>
</feature>
<dbReference type="Proteomes" id="UP000008021">
    <property type="component" value="Chromosome 12"/>
</dbReference>
<dbReference type="EnsemblPlants" id="OMERI12G10460.3">
    <property type="protein sequence ID" value="OMERI12G10460.3"/>
    <property type="gene ID" value="OMERI12G10460"/>
</dbReference>
<protein>
    <submittedName>
        <fullName evidence="2">Uncharacterized protein</fullName>
    </submittedName>
</protein>
<evidence type="ECO:0000313" key="2">
    <source>
        <dbReference type="EnsemblPlants" id="OMERI12G10460.3"/>
    </source>
</evidence>
<proteinExistence type="predicted"/>
<reference evidence="2" key="1">
    <citation type="submission" date="2015-04" db="UniProtKB">
        <authorList>
            <consortium name="EnsemblPlants"/>
        </authorList>
    </citation>
    <scope>IDENTIFICATION</scope>
</reference>
<evidence type="ECO:0000313" key="3">
    <source>
        <dbReference type="Proteomes" id="UP000008021"/>
    </source>
</evidence>
<feature type="region of interest" description="Disordered" evidence="1">
    <location>
        <begin position="25"/>
        <end position="66"/>
    </location>
</feature>
<accession>A0A0E0FCW4</accession>